<reference evidence="5" key="3">
    <citation type="submission" date="2020-05" db="UniProtKB">
        <authorList>
            <consortium name="EnsemblMetazoa"/>
        </authorList>
    </citation>
    <scope>IDENTIFICATION</scope>
    <source>
        <strain evidence="5">Jacobina</strain>
    </source>
</reference>
<evidence type="ECO:0000256" key="2">
    <source>
        <dbReference type="SAM" id="MobiDB-lite"/>
    </source>
</evidence>
<dbReference type="EMBL" id="GITU01000805">
    <property type="protein sequence ID" value="MBC1169508.1"/>
    <property type="molecule type" value="Transcribed_RNA"/>
</dbReference>
<dbReference type="GO" id="GO:0000774">
    <property type="term" value="F:adenyl-nucleotide exchange factor activity"/>
    <property type="evidence" value="ECO:0007669"/>
    <property type="project" value="TreeGrafter"/>
</dbReference>
<sequence>MDKNTDKDNDDKTPEQPRQPKNLQGLLKFAMEATSKEDPTGPTEFHMDEEKRKFLEDALKDMTVDVKKEMLDAVKILNDPDATESDKVNALEVINDLIDSIDNAILFQQLMGFDALIPCLNSKYESVRAAALLLVADLVKNNQSGQLALVQLNIMSTLTNLLTHPDPICTNAMSAISSLVTNYDQGVKELFESKEIYKIVKILETRKENRLITKVTFFLSGIPGCHPDFVDKFLDLGIMKYLSELIVPVTQEELQDSQILNKVQNILHATANFCTYNRSIDDLRIIAPDLSHRLKEIVKVAATDEAFSDIQEYAEKILKVMK</sequence>
<dbReference type="InterPro" id="IPR016024">
    <property type="entry name" value="ARM-type_fold"/>
</dbReference>
<name>A0A1B0C910_LUTLO</name>
<dbReference type="InterPro" id="IPR013918">
    <property type="entry name" value="Nucleotide_exch_fac_Fes1"/>
</dbReference>
<dbReference type="Pfam" id="PF08609">
    <property type="entry name" value="Fes1"/>
    <property type="match status" value="1"/>
</dbReference>
<dbReference type="EMBL" id="AJWK01001709">
    <property type="status" value="NOT_ANNOTATED_CDS"/>
    <property type="molecule type" value="Genomic_DNA"/>
</dbReference>
<dbReference type="InterPro" id="IPR050693">
    <property type="entry name" value="Hsp70_NEF-Inhibitors"/>
</dbReference>
<dbReference type="Proteomes" id="UP000092461">
    <property type="component" value="Unassembled WGS sequence"/>
</dbReference>
<accession>A0A1B0C910</accession>
<feature type="compositionally biased region" description="Basic and acidic residues" evidence="2">
    <location>
        <begin position="34"/>
        <end position="48"/>
    </location>
</feature>
<evidence type="ECO:0000259" key="3">
    <source>
        <dbReference type="Pfam" id="PF08609"/>
    </source>
</evidence>
<evidence type="ECO:0000256" key="1">
    <source>
        <dbReference type="ARBA" id="ARBA00022737"/>
    </source>
</evidence>
<evidence type="ECO:0000313" key="6">
    <source>
        <dbReference type="Proteomes" id="UP000092461"/>
    </source>
</evidence>
<dbReference type="Gene3D" id="1.25.10.10">
    <property type="entry name" value="Leucine-rich Repeat Variant"/>
    <property type="match status" value="1"/>
</dbReference>
<protein>
    <submittedName>
        <fullName evidence="4">Putative armadillo/beta-catenin-like repeat-containing protein</fullName>
    </submittedName>
</protein>
<feature type="region of interest" description="Disordered" evidence="2">
    <location>
        <begin position="1"/>
        <end position="48"/>
    </location>
</feature>
<dbReference type="AlphaFoldDB" id="A0A1B0C910"/>
<proteinExistence type="predicted"/>
<organism evidence="5 6">
    <name type="scientific">Lutzomyia longipalpis</name>
    <name type="common">Sand fly</name>
    <dbReference type="NCBI Taxonomy" id="7200"/>
    <lineage>
        <taxon>Eukaryota</taxon>
        <taxon>Metazoa</taxon>
        <taxon>Ecdysozoa</taxon>
        <taxon>Arthropoda</taxon>
        <taxon>Hexapoda</taxon>
        <taxon>Insecta</taxon>
        <taxon>Pterygota</taxon>
        <taxon>Neoptera</taxon>
        <taxon>Endopterygota</taxon>
        <taxon>Diptera</taxon>
        <taxon>Nematocera</taxon>
        <taxon>Psychodoidea</taxon>
        <taxon>Psychodidae</taxon>
        <taxon>Lutzomyia</taxon>
        <taxon>Lutzomyia</taxon>
    </lineage>
</organism>
<feature type="compositionally biased region" description="Basic and acidic residues" evidence="2">
    <location>
        <begin position="1"/>
        <end position="15"/>
    </location>
</feature>
<dbReference type="VEuPathDB" id="VectorBase:LLOJ000432"/>
<dbReference type="PANTHER" id="PTHR19316">
    <property type="entry name" value="PROTEIN FOLDING REGULATOR"/>
    <property type="match status" value="1"/>
</dbReference>
<dbReference type="SUPFAM" id="SSF48371">
    <property type="entry name" value="ARM repeat"/>
    <property type="match status" value="1"/>
</dbReference>
<keyword evidence="6" id="KW-1185">Reference proteome</keyword>
<dbReference type="PANTHER" id="PTHR19316:SF18">
    <property type="entry name" value="HSP70-BINDING PROTEIN 1"/>
    <property type="match status" value="1"/>
</dbReference>
<evidence type="ECO:0000313" key="4">
    <source>
        <dbReference type="EMBL" id="MBC1169508.1"/>
    </source>
</evidence>
<dbReference type="GO" id="GO:0005783">
    <property type="term" value="C:endoplasmic reticulum"/>
    <property type="evidence" value="ECO:0007669"/>
    <property type="project" value="TreeGrafter"/>
</dbReference>
<dbReference type="InterPro" id="IPR011989">
    <property type="entry name" value="ARM-like"/>
</dbReference>
<dbReference type="EnsemblMetazoa" id="LLOJ000432-RA">
    <property type="protein sequence ID" value="LLOJ000432-PA"/>
    <property type="gene ID" value="LLOJ000432"/>
</dbReference>
<dbReference type="VEuPathDB" id="VectorBase:LLONM1_002789"/>
<evidence type="ECO:0000313" key="5">
    <source>
        <dbReference type="EnsemblMetazoa" id="LLOJ000432-PA"/>
    </source>
</evidence>
<feature type="domain" description="Nucleotide exchange factor Fes1" evidence="3">
    <location>
        <begin position="23"/>
        <end position="104"/>
    </location>
</feature>
<reference evidence="6" key="1">
    <citation type="submission" date="2012-05" db="EMBL/GenBank/DDBJ databases">
        <title>Whole Genome Assembly of Lutzomyia longipalpis.</title>
        <authorList>
            <person name="Richards S."/>
            <person name="Qu C."/>
            <person name="Dillon R."/>
            <person name="Worley K."/>
            <person name="Scherer S."/>
            <person name="Batterton M."/>
            <person name="Taylor A."/>
            <person name="Hawes A."/>
            <person name="Hernandez B."/>
            <person name="Kovar C."/>
            <person name="Mandapat C."/>
            <person name="Pham C."/>
            <person name="Qu C."/>
            <person name="Jing C."/>
            <person name="Bess C."/>
            <person name="Bandaranaike D."/>
            <person name="Ngo D."/>
            <person name="Ongeri F."/>
            <person name="Arias F."/>
            <person name="Lara F."/>
            <person name="Weissenberger G."/>
            <person name="Kamau G."/>
            <person name="Han H."/>
            <person name="Shen H."/>
            <person name="Dinh H."/>
            <person name="Khalil I."/>
            <person name="Jones J."/>
            <person name="Shafer J."/>
            <person name="Jayaseelan J."/>
            <person name="Quiroz J."/>
            <person name="Blankenburg K."/>
            <person name="Nguyen L."/>
            <person name="Jackson L."/>
            <person name="Francisco L."/>
            <person name="Tang L.-Y."/>
            <person name="Pu L.-L."/>
            <person name="Perales L."/>
            <person name="Lorensuhewa L."/>
            <person name="Munidasa M."/>
            <person name="Coyle M."/>
            <person name="Taylor M."/>
            <person name="Puazo M."/>
            <person name="Firestine M."/>
            <person name="Scheel M."/>
            <person name="Javaid M."/>
            <person name="Wang M."/>
            <person name="Li M."/>
            <person name="Tabassum N."/>
            <person name="Saada N."/>
            <person name="Osuji N."/>
            <person name="Aqrawi P."/>
            <person name="Fu Q."/>
            <person name="Thornton R."/>
            <person name="Raj R."/>
            <person name="Goodspeed R."/>
            <person name="Mata R."/>
            <person name="Najjar R."/>
            <person name="Gubbala S."/>
            <person name="Lee S."/>
            <person name="Denson S."/>
            <person name="Patil S."/>
            <person name="Macmil S."/>
            <person name="Qi S."/>
            <person name="Matskevitch T."/>
            <person name="Palculict T."/>
            <person name="Mathew T."/>
            <person name="Vee V."/>
            <person name="Velamala V."/>
            <person name="Korchina V."/>
            <person name="Cai W."/>
            <person name="Liu W."/>
            <person name="Dai W."/>
            <person name="Zou X."/>
            <person name="Zhu Y."/>
            <person name="Zhang Y."/>
            <person name="Wu Y.-Q."/>
            <person name="Xin Y."/>
            <person name="Nazarath L."/>
            <person name="Kovar C."/>
            <person name="Han Y."/>
            <person name="Muzny D."/>
            <person name="Gibbs R."/>
        </authorList>
    </citation>
    <scope>NUCLEOTIDE SEQUENCE [LARGE SCALE GENOMIC DNA]</scope>
    <source>
        <strain evidence="6">Jacobina</strain>
    </source>
</reference>
<reference evidence="4" key="2">
    <citation type="journal article" date="2020" name="BMC">
        <title>Leishmania infection induces a limited differential gene expression in the sand fly midgut.</title>
        <authorList>
            <person name="Coutinho-Abreu I.V."/>
            <person name="Serafim T.D."/>
            <person name="Meneses C."/>
            <person name="Kamhawi S."/>
            <person name="Oliveira F."/>
            <person name="Valenzuela J.G."/>
        </authorList>
    </citation>
    <scope>NUCLEOTIDE SEQUENCE</scope>
    <source>
        <strain evidence="4">Jacobina</strain>
        <tissue evidence="4">Midgut</tissue>
    </source>
</reference>
<keyword evidence="1" id="KW-0677">Repeat</keyword>